<reference evidence="2" key="1">
    <citation type="submission" date="2002-03" db="EMBL/GenBank/DDBJ databases">
        <title>Impairment of symbiotic interactions with soybeans by mutations within the Bradyrhizobium japonicum papA gene, encoding a putative periplasmic alkaline protease.</title>
        <authorList>
            <person name="Mueller P."/>
        </authorList>
    </citation>
    <scope>NUCLEOTIDE SEQUENCE</scope>
    <source>
        <strain evidence="2">USDA110spc4</strain>
    </source>
</reference>
<name>Q8RLE6_BRAJP</name>
<protein>
    <recommendedName>
        <fullName evidence="3">DUF4238 domain-containing protein</fullName>
    </recommendedName>
</protein>
<dbReference type="EMBL" id="AY081841">
    <property type="protein sequence ID" value="AAM12367.1"/>
    <property type="molecule type" value="Genomic_DNA"/>
</dbReference>
<proteinExistence type="predicted"/>
<evidence type="ECO:0000313" key="2">
    <source>
        <dbReference type="EMBL" id="AAM12367.1"/>
    </source>
</evidence>
<organism evidence="2">
    <name type="scientific">Bradyrhizobium japonicum</name>
    <dbReference type="NCBI Taxonomy" id="375"/>
    <lineage>
        <taxon>Bacteria</taxon>
        <taxon>Pseudomonadati</taxon>
        <taxon>Pseudomonadota</taxon>
        <taxon>Alphaproteobacteria</taxon>
        <taxon>Hyphomicrobiales</taxon>
        <taxon>Nitrobacteraceae</taxon>
        <taxon>Bradyrhizobium</taxon>
    </lineage>
</organism>
<dbReference type="Pfam" id="PF14022">
    <property type="entry name" value="DUF4238"/>
    <property type="match status" value="1"/>
</dbReference>
<dbReference type="InterPro" id="IPR025332">
    <property type="entry name" value="DUF4238"/>
</dbReference>
<sequence length="550" mass="62697">MRAIIGALQEHLEREDERLRREQEERYRKLKEDERVKLEQRFLSGADCGWTPIGGSAPFIAVAMVVLSVSCRARINAGRFFASKPSRTKETCLASTRVEATRTKHCKRLPTQMSDDDAMPPASPPRAMVCGFCGHPYIRPCTAETEAACPNMIWLRGAAQQSTRHHYIPQFYLRRWAGDDDKICEFSRPHKNIHRQRVYPIQTAFKDRLYEKPGVPKSIAQQVEDKFMSPVDNFAAKALDVIEAGVEKVRNDAERRSAWSLFLMSLMMRMPEDVAALAQIEEDQWKLDLPSLREKYAANRKPDDPETIEEFIEKRDPEYIGRWVMNGLPELTHHEGIGQLLNAMRWCVVVTPDDAPPFLTSDRPLFMSKTFSEAECYLTLPIGPHRLFVATNTEETERKFKDWPPKELALEVNLSGRQTGREVRLRARPFGGGIRRQADIDRPAAEAHGDVARPAKAKTRARFEAPLSRLQIGRDSWLDGQKSGVHGDGHKFRLGRSGILVFRRFSCTRGVGKEGTLFLLPMLREISSFANWRGVDHRGCCIQMHDGLAF</sequence>
<evidence type="ECO:0000256" key="1">
    <source>
        <dbReference type="SAM" id="Coils"/>
    </source>
</evidence>
<accession>Q8RLE6</accession>
<keyword evidence="1" id="KW-0175">Coiled coil</keyword>
<evidence type="ECO:0008006" key="3">
    <source>
        <dbReference type="Google" id="ProtNLM"/>
    </source>
</evidence>
<dbReference type="AlphaFoldDB" id="Q8RLE6"/>
<feature type="coiled-coil region" evidence="1">
    <location>
        <begin position="5"/>
        <end position="41"/>
    </location>
</feature>